<organism evidence="2 3">
    <name type="scientific">[Myrmecia] bisecta</name>
    <dbReference type="NCBI Taxonomy" id="41462"/>
    <lineage>
        <taxon>Eukaryota</taxon>
        <taxon>Viridiplantae</taxon>
        <taxon>Chlorophyta</taxon>
        <taxon>core chlorophytes</taxon>
        <taxon>Trebouxiophyceae</taxon>
        <taxon>Trebouxiales</taxon>
        <taxon>Trebouxiaceae</taxon>
        <taxon>Myrmecia</taxon>
    </lineage>
</organism>
<name>A0AAW1PK57_9CHLO</name>
<feature type="region of interest" description="Disordered" evidence="1">
    <location>
        <begin position="31"/>
        <end position="61"/>
    </location>
</feature>
<accession>A0AAW1PK57</accession>
<sequence>MNGVIVVSLRSGTCLFSQVYKEGFGLPPEFPGFQAPLGDQTGHTDADGPPNTPTPGSPGQRLDGTSVASLLYAINLQASEAARLAAGGAATETDDLPSMVLHAWEMATTVLHFAADQEARIMVAVSVQHCLAGKVAEFIAQQIAEAFVSVYHDVLGGSCNSPRPLRGVKNVLHSVYLRLPDYLAGCMLDTLCMHSKLQPQWLYAAHAGEFFDRLRAQQLHTHRPEVLPFRAKPHRWWRLGQKTATVFPSTANMGSFQFLYEAPLSAALSPSGGQPGLRLLCDAASRQALLQVVESAAQALDALHPFQEEEMRSMEQSGVIARKKGVSSLCRQRHERSKHHASRYVS</sequence>
<evidence type="ECO:0000313" key="3">
    <source>
        <dbReference type="Proteomes" id="UP001489004"/>
    </source>
</evidence>
<gene>
    <name evidence="2" type="ORF">WJX72_006494</name>
</gene>
<reference evidence="2 3" key="1">
    <citation type="journal article" date="2024" name="Nat. Commun.">
        <title>Phylogenomics reveals the evolutionary origins of lichenization in chlorophyte algae.</title>
        <authorList>
            <person name="Puginier C."/>
            <person name="Libourel C."/>
            <person name="Otte J."/>
            <person name="Skaloud P."/>
            <person name="Haon M."/>
            <person name="Grisel S."/>
            <person name="Petersen M."/>
            <person name="Berrin J.G."/>
            <person name="Delaux P.M."/>
            <person name="Dal Grande F."/>
            <person name="Keller J."/>
        </authorList>
    </citation>
    <scope>NUCLEOTIDE SEQUENCE [LARGE SCALE GENOMIC DNA]</scope>
    <source>
        <strain evidence="2 3">SAG 2043</strain>
    </source>
</reference>
<proteinExistence type="predicted"/>
<keyword evidence="3" id="KW-1185">Reference proteome</keyword>
<protein>
    <submittedName>
        <fullName evidence="2">Uncharacterized protein</fullName>
    </submittedName>
</protein>
<dbReference type="Proteomes" id="UP001489004">
    <property type="component" value="Unassembled WGS sequence"/>
</dbReference>
<comment type="caution">
    <text evidence="2">The sequence shown here is derived from an EMBL/GenBank/DDBJ whole genome shotgun (WGS) entry which is preliminary data.</text>
</comment>
<evidence type="ECO:0000256" key="1">
    <source>
        <dbReference type="SAM" id="MobiDB-lite"/>
    </source>
</evidence>
<feature type="region of interest" description="Disordered" evidence="1">
    <location>
        <begin position="327"/>
        <end position="346"/>
    </location>
</feature>
<dbReference type="EMBL" id="JALJOR010000011">
    <property type="protein sequence ID" value="KAK9808927.1"/>
    <property type="molecule type" value="Genomic_DNA"/>
</dbReference>
<dbReference type="AlphaFoldDB" id="A0AAW1PK57"/>
<evidence type="ECO:0000313" key="2">
    <source>
        <dbReference type="EMBL" id="KAK9808927.1"/>
    </source>
</evidence>